<evidence type="ECO:0000256" key="8">
    <source>
        <dbReference type="ARBA" id="ARBA00022859"/>
    </source>
</evidence>
<evidence type="ECO:0000259" key="14">
    <source>
        <dbReference type="PROSITE" id="PS50104"/>
    </source>
</evidence>
<evidence type="ECO:0000256" key="13">
    <source>
        <dbReference type="SAM" id="Phobius"/>
    </source>
</evidence>
<protein>
    <submittedName>
        <fullName evidence="15">Toll-like receptor 2</fullName>
    </submittedName>
</protein>
<keyword evidence="12" id="KW-0325">Glycoprotein</keyword>
<keyword evidence="11 15" id="KW-0675">Receptor</keyword>
<keyword evidence="10 13" id="KW-0472">Membrane</keyword>
<evidence type="ECO:0000256" key="12">
    <source>
        <dbReference type="ARBA" id="ARBA00023180"/>
    </source>
</evidence>
<dbReference type="GO" id="GO:0045087">
    <property type="term" value="P:innate immune response"/>
    <property type="evidence" value="ECO:0007669"/>
    <property type="project" value="UniProtKB-KW"/>
</dbReference>
<dbReference type="FunFam" id="3.40.50.10140:FF:000001">
    <property type="entry name" value="Toll-like receptor 2"/>
    <property type="match status" value="1"/>
</dbReference>
<dbReference type="Proteomes" id="UP001054945">
    <property type="component" value="Unassembled WGS sequence"/>
</dbReference>
<keyword evidence="3" id="KW-0399">Innate immunity</keyword>
<keyword evidence="9 13" id="KW-1133">Transmembrane helix</keyword>
<accession>A0AAV4UB21</accession>
<evidence type="ECO:0000256" key="4">
    <source>
        <dbReference type="ARBA" id="ARBA00022614"/>
    </source>
</evidence>
<organism evidence="15 16">
    <name type="scientific">Caerostris extrusa</name>
    <name type="common">Bark spider</name>
    <name type="synonym">Caerostris bankana</name>
    <dbReference type="NCBI Taxonomy" id="172846"/>
    <lineage>
        <taxon>Eukaryota</taxon>
        <taxon>Metazoa</taxon>
        <taxon>Ecdysozoa</taxon>
        <taxon>Arthropoda</taxon>
        <taxon>Chelicerata</taxon>
        <taxon>Arachnida</taxon>
        <taxon>Araneae</taxon>
        <taxon>Araneomorphae</taxon>
        <taxon>Entelegynae</taxon>
        <taxon>Araneoidea</taxon>
        <taxon>Araneidae</taxon>
        <taxon>Caerostris</taxon>
    </lineage>
</organism>
<keyword evidence="4" id="KW-0433">Leucine-rich repeat</keyword>
<name>A0AAV4UB21_CAEEX</name>
<dbReference type="InterPro" id="IPR032675">
    <property type="entry name" value="LRR_dom_sf"/>
</dbReference>
<evidence type="ECO:0000313" key="16">
    <source>
        <dbReference type="Proteomes" id="UP001054945"/>
    </source>
</evidence>
<feature type="domain" description="TIR" evidence="14">
    <location>
        <begin position="138"/>
        <end position="278"/>
    </location>
</feature>
<dbReference type="EMBL" id="BPLR01012573">
    <property type="protein sequence ID" value="GIY54920.1"/>
    <property type="molecule type" value="Genomic_DNA"/>
</dbReference>
<evidence type="ECO:0000256" key="10">
    <source>
        <dbReference type="ARBA" id="ARBA00023136"/>
    </source>
</evidence>
<dbReference type="InterPro" id="IPR000157">
    <property type="entry name" value="TIR_dom"/>
</dbReference>
<comment type="caution">
    <text evidence="15">The sequence shown here is derived from an EMBL/GenBank/DDBJ whole genome shotgun (WGS) entry which is preliminary data.</text>
</comment>
<feature type="transmembrane region" description="Helical" evidence="13">
    <location>
        <begin position="89"/>
        <end position="113"/>
    </location>
</feature>
<dbReference type="GO" id="GO:0007165">
    <property type="term" value="P:signal transduction"/>
    <property type="evidence" value="ECO:0007669"/>
    <property type="project" value="InterPro"/>
</dbReference>
<dbReference type="PANTHER" id="PTHR24365:SF530">
    <property type="entry name" value="MSTPROX-RELATED"/>
    <property type="match status" value="1"/>
</dbReference>
<evidence type="ECO:0000256" key="3">
    <source>
        <dbReference type="ARBA" id="ARBA00022588"/>
    </source>
</evidence>
<dbReference type="InterPro" id="IPR035897">
    <property type="entry name" value="Toll_tir_struct_dom_sf"/>
</dbReference>
<evidence type="ECO:0000256" key="5">
    <source>
        <dbReference type="ARBA" id="ARBA00022692"/>
    </source>
</evidence>
<dbReference type="Gene3D" id="3.80.10.10">
    <property type="entry name" value="Ribonuclease Inhibitor"/>
    <property type="match status" value="1"/>
</dbReference>
<evidence type="ECO:0000256" key="11">
    <source>
        <dbReference type="ARBA" id="ARBA00023170"/>
    </source>
</evidence>
<comment type="subcellular location">
    <subcellularLocation>
        <location evidence="1">Membrane</location>
        <topology evidence="1">Single-pass type I membrane protein</topology>
    </subcellularLocation>
</comment>
<keyword evidence="5 13" id="KW-0812">Transmembrane</keyword>
<evidence type="ECO:0000256" key="7">
    <source>
        <dbReference type="ARBA" id="ARBA00022737"/>
    </source>
</evidence>
<dbReference type="PRINTS" id="PR01537">
    <property type="entry name" value="INTRLKN1R1F"/>
</dbReference>
<keyword evidence="16" id="KW-1185">Reference proteome</keyword>
<keyword evidence="8" id="KW-0391">Immunity</keyword>
<proteinExistence type="inferred from homology"/>
<reference evidence="15 16" key="1">
    <citation type="submission" date="2021-06" db="EMBL/GenBank/DDBJ databases">
        <title>Caerostris extrusa draft genome.</title>
        <authorList>
            <person name="Kono N."/>
            <person name="Arakawa K."/>
        </authorList>
    </citation>
    <scope>NUCLEOTIDE SEQUENCE [LARGE SCALE GENOMIC DNA]</scope>
</reference>
<evidence type="ECO:0000256" key="6">
    <source>
        <dbReference type="ARBA" id="ARBA00022729"/>
    </source>
</evidence>
<dbReference type="PANTHER" id="PTHR24365">
    <property type="entry name" value="TOLL-LIKE RECEPTOR"/>
    <property type="match status" value="1"/>
</dbReference>
<dbReference type="AlphaFoldDB" id="A0AAV4UB21"/>
<evidence type="ECO:0000256" key="9">
    <source>
        <dbReference type="ARBA" id="ARBA00022989"/>
    </source>
</evidence>
<evidence type="ECO:0000313" key="15">
    <source>
        <dbReference type="EMBL" id="GIY54920.1"/>
    </source>
</evidence>
<dbReference type="Pfam" id="PF01582">
    <property type="entry name" value="TIR"/>
    <property type="match status" value="1"/>
</dbReference>
<gene>
    <name evidence="15" type="primary">TLR2</name>
    <name evidence="15" type="ORF">CEXT_184081</name>
</gene>
<dbReference type="GO" id="GO:0038023">
    <property type="term" value="F:signaling receptor activity"/>
    <property type="evidence" value="ECO:0007669"/>
    <property type="project" value="TreeGrafter"/>
</dbReference>
<evidence type="ECO:0000256" key="2">
    <source>
        <dbReference type="ARBA" id="ARBA00009634"/>
    </source>
</evidence>
<evidence type="ECO:0000256" key="1">
    <source>
        <dbReference type="ARBA" id="ARBA00004479"/>
    </source>
</evidence>
<dbReference type="SUPFAM" id="SSF52200">
    <property type="entry name" value="Toll/Interleukin receptor TIR domain"/>
    <property type="match status" value="1"/>
</dbReference>
<dbReference type="PROSITE" id="PS50104">
    <property type="entry name" value="TIR"/>
    <property type="match status" value="1"/>
</dbReference>
<comment type="similarity">
    <text evidence="2">Belongs to the Toll-like receptor family.</text>
</comment>
<dbReference type="SMART" id="SM00255">
    <property type="entry name" value="TIR"/>
    <property type="match status" value="1"/>
</dbReference>
<dbReference type="GO" id="GO:0005886">
    <property type="term" value="C:plasma membrane"/>
    <property type="evidence" value="ECO:0007669"/>
    <property type="project" value="TreeGrafter"/>
</dbReference>
<keyword evidence="7" id="KW-0677">Repeat</keyword>
<dbReference type="Gene3D" id="3.40.50.10140">
    <property type="entry name" value="Toll/interleukin-1 receptor homology (TIR) domain"/>
    <property type="match status" value="1"/>
</dbReference>
<keyword evidence="6" id="KW-0732">Signal</keyword>
<sequence>MLTEFRQVSKYLDLRRNPFNCSICGMDDFSELLKSSNLTLGLPPPNKMENSLPLCAEPVALRDQSFIEVELGLMACIDKEIEVLSLTSLILLIVAMLFITIMLYLCYFFRWYVRYWIFHVRVKFIEKTTLDIGKVRRYTYDAFVSYNSQDTNWIVRHLIPALEREDPRYKLCLHDRDFEIGRLIIENILEAIEASRNIILVLSESFIKSEWCMFELHMAQHRLFDNTRDCLILIKLKKLDKKLYSRNLMYLEKTRTCLTWTEDKADQKLFWERMRKILGAPSSASISAEVCV</sequence>